<dbReference type="PANTHER" id="PTHR11895:SF7">
    <property type="entry name" value="GLUTAMYL-TRNA(GLN) AMIDOTRANSFERASE SUBUNIT A, MITOCHONDRIAL"/>
    <property type="match status" value="1"/>
</dbReference>
<comment type="similarity">
    <text evidence="1">Belongs to the amidase family.</text>
</comment>
<dbReference type="InterPro" id="IPR036928">
    <property type="entry name" value="AS_sf"/>
</dbReference>
<dbReference type="EMBL" id="JANIGO010000002">
    <property type="protein sequence ID" value="MCQ8895881.1"/>
    <property type="molecule type" value="Genomic_DNA"/>
</dbReference>
<dbReference type="InterPro" id="IPR000120">
    <property type="entry name" value="Amidase"/>
</dbReference>
<evidence type="ECO:0000259" key="2">
    <source>
        <dbReference type="Pfam" id="PF01425"/>
    </source>
</evidence>
<gene>
    <name evidence="3" type="ORF">NQT62_05440</name>
</gene>
<accession>A0ABT1WFQ6</accession>
<dbReference type="Gene3D" id="3.90.1300.10">
    <property type="entry name" value="Amidase signature (AS) domain"/>
    <property type="match status" value="1"/>
</dbReference>
<dbReference type="RefSeq" id="WP_256763646.1">
    <property type="nucleotide sequence ID" value="NZ_JANIGO010000002.1"/>
</dbReference>
<dbReference type="EC" id="3.5.1.4" evidence="3"/>
<dbReference type="InterPro" id="IPR023631">
    <property type="entry name" value="Amidase_dom"/>
</dbReference>
<dbReference type="Pfam" id="PF01425">
    <property type="entry name" value="Amidase"/>
    <property type="match status" value="1"/>
</dbReference>
<keyword evidence="3" id="KW-0378">Hydrolase</keyword>
<dbReference type="PANTHER" id="PTHR11895">
    <property type="entry name" value="TRANSAMIDASE"/>
    <property type="match status" value="1"/>
</dbReference>
<organism evidence="3 4">
    <name type="scientific">Limnobacter humi</name>
    <dbReference type="NCBI Taxonomy" id="1778671"/>
    <lineage>
        <taxon>Bacteria</taxon>
        <taxon>Pseudomonadati</taxon>
        <taxon>Pseudomonadota</taxon>
        <taxon>Betaproteobacteria</taxon>
        <taxon>Burkholderiales</taxon>
        <taxon>Burkholderiaceae</taxon>
        <taxon>Limnobacter</taxon>
    </lineage>
</organism>
<proteinExistence type="inferred from homology"/>
<evidence type="ECO:0000313" key="4">
    <source>
        <dbReference type="Proteomes" id="UP001204142"/>
    </source>
</evidence>
<name>A0ABT1WFQ6_9BURK</name>
<dbReference type="SUPFAM" id="SSF75304">
    <property type="entry name" value="Amidase signature (AS) enzymes"/>
    <property type="match status" value="1"/>
</dbReference>
<comment type="caution">
    <text evidence="3">The sequence shown here is derived from an EMBL/GenBank/DDBJ whole genome shotgun (WGS) entry which is preliminary data.</text>
</comment>
<dbReference type="GO" id="GO:0004040">
    <property type="term" value="F:amidase activity"/>
    <property type="evidence" value="ECO:0007669"/>
    <property type="project" value="UniProtKB-EC"/>
</dbReference>
<protein>
    <submittedName>
        <fullName evidence="3">Amidase</fullName>
        <ecNumber evidence="3">3.5.1.4</ecNumber>
    </submittedName>
</protein>
<reference evidence="3 4" key="1">
    <citation type="submission" date="2022-07" db="EMBL/GenBank/DDBJ databases">
        <authorList>
            <person name="Xamxidin M."/>
            <person name="Wu M."/>
        </authorList>
    </citation>
    <scope>NUCLEOTIDE SEQUENCE [LARGE SCALE GENOMIC DNA]</scope>
    <source>
        <strain evidence="3 4">NBRC 111650</strain>
    </source>
</reference>
<feature type="domain" description="Amidase" evidence="2">
    <location>
        <begin position="39"/>
        <end position="459"/>
    </location>
</feature>
<evidence type="ECO:0000256" key="1">
    <source>
        <dbReference type="ARBA" id="ARBA00009199"/>
    </source>
</evidence>
<sequence length="491" mass="52770">MKKTIRKTVSAFGQDALGQFDATALAQQLQEGNTTSTALVQAALNRLMKVERDITATVCLQAEKALEKADALDRAGQFSGFAGLPTFLKDNIDLKGHPTRHGSLATTAERKTTNGAVAQQMENMGLVLLGKSKLPEFGFTATTEYSKGEPARNPWNTGFTTGGSSGGSAALVAAGVVPIAHANDGGGSIRIPAACCGLVGLKPSRGRWAPNEMAKNLPINIVSDGVVCRSVRDAAGFMALIDQHHPSKSLKPVGHIKGPAHQRLKIGYFVKKIDGQLSDPECVKAVEQAAQLCSELGHEVEQIEIPLSVQFADDFLLYWGMLAAATHRLGPMLMGRGFDREALEPLTYGLSGHFTRNILKFPFALHRLKRFAQEYDNAFNSVDVLLSPTLGQPPQALGHLGLDLPFDIARERLMNFASYTAAQNVAGAPAITLPMHHTRQNIPVGVHFAGAMGTEAMLLELAYEIEQAQPFRMLFAEEPGELSQTPARKAS</sequence>
<dbReference type="Proteomes" id="UP001204142">
    <property type="component" value="Unassembled WGS sequence"/>
</dbReference>
<dbReference type="NCBIfam" id="NF005899">
    <property type="entry name" value="PRK07869.1"/>
    <property type="match status" value="1"/>
</dbReference>
<dbReference type="PROSITE" id="PS00571">
    <property type="entry name" value="AMIDASES"/>
    <property type="match status" value="1"/>
</dbReference>
<keyword evidence="4" id="KW-1185">Reference proteome</keyword>
<dbReference type="InterPro" id="IPR020556">
    <property type="entry name" value="Amidase_CS"/>
</dbReference>
<evidence type="ECO:0000313" key="3">
    <source>
        <dbReference type="EMBL" id="MCQ8895881.1"/>
    </source>
</evidence>